<evidence type="ECO:0000313" key="2">
    <source>
        <dbReference type="Proteomes" id="UP000712281"/>
    </source>
</evidence>
<proteinExistence type="predicted"/>
<accession>A0A8S9GKJ2</accession>
<protein>
    <submittedName>
        <fullName evidence="1">Uncharacterized protein</fullName>
    </submittedName>
</protein>
<dbReference type="AlphaFoldDB" id="A0A8S9GKJ2"/>
<name>A0A8S9GKJ2_BRACR</name>
<reference evidence="1" key="1">
    <citation type="submission" date="2019-12" db="EMBL/GenBank/DDBJ databases">
        <title>Genome sequencing and annotation of Brassica cretica.</title>
        <authorList>
            <person name="Studholme D.J."/>
            <person name="Sarris P.F."/>
        </authorList>
    </citation>
    <scope>NUCLEOTIDE SEQUENCE</scope>
    <source>
        <strain evidence="1">PFS-001/15</strain>
        <tissue evidence="1">Leaf</tissue>
    </source>
</reference>
<dbReference type="Proteomes" id="UP000712281">
    <property type="component" value="Unassembled WGS sequence"/>
</dbReference>
<organism evidence="1 2">
    <name type="scientific">Brassica cretica</name>
    <name type="common">Mustard</name>
    <dbReference type="NCBI Taxonomy" id="69181"/>
    <lineage>
        <taxon>Eukaryota</taxon>
        <taxon>Viridiplantae</taxon>
        <taxon>Streptophyta</taxon>
        <taxon>Embryophyta</taxon>
        <taxon>Tracheophyta</taxon>
        <taxon>Spermatophyta</taxon>
        <taxon>Magnoliopsida</taxon>
        <taxon>eudicotyledons</taxon>
        <taxon>Gunneridae</taxon>
        <taxon>Pentapetalae</taxon>
        <taxon>rosids</taxon>
        <taxon>malvids</taxon>
        <taxon>Brassicales</taxon>
        <taxon>Brassicaceae</taxon>
        <taxon>Brassiceae</taxon>
        <taxon>Brassica</taxon>
    </lineage>
</organism>
<sequence>MRLPDHRRFLVGSRGLLTNHLTVSRPPRRARLIDCRPTIYHPDGIFEKLSPLPPESLRDPRADVRHPNTIAYPEKFFDSAQVIAAHSHLRWPDLSREWIRRQHARIARVDWESRLPVVLGPRKSRLSLFTWKQ</sequence>
<evidence type="ECO:0000313" key="1">
    <source>
        <dbReference type="EMBL" id="KAF2544252.1"/>
    </source>
</evidence>
<gene>
    <name evidence="1" type="ORF">F2Q68_00029703</name>
</gene>
<comment type="caution">
    <text evidence="1">The sequence shown here is derived from an EMBL/GenBank/DDBJ whole genome shotgun (WGS) entry which is preliminary data.</text>
</comment>
<dbReference type="EMBL" id="QGKW02002005">
    <property type="protein sequence ID" value="KAF2544252.1"/>
    <property type="molecule type" value="Genomic_DNA"/>
</dbReference>